<dbReference type="SMART" id="SM00564">
    <property type="entry name" value="PQQ"/>
    <property type="match status" value="6"/>
</dbReference>
<dbReference type="PANTHER" id="PTHR34512:SF30">
    <property type="entry name" value="OUTER MEMBRANE PROTEIN ASSEMBLY FACTOR BAMB"/>
    <property type="match status" value="1"/>
</dbReference>
<comment type="caution">
    <text evidence="3">The sequence shown here is derived from an EMBL/GenBank/DDBJ whole genome shotgun (WGS) entry which is preliminary data.</text>
</comment>
<dbReference type="InterPro" id="IPR015943">
    <property type="entry name" value="WD40/YVTN_repeat-like_dom_sf"/>
</dbReference>
<proteinExistence type="predicted"/>
<protein>
    <submittedName>
        <fullName evidence="3">Outer membrane protein assembly factor BamB</fullName>
    </submittedName>
</protein>
<reference evidence="3 4" key="1">
    <citation type="submission" date="2020-03" db="EMBL/GenBank/DDBJ databases">
        <title>Genomic Encyclopedia of Type Strains, Phase IV (KMG-IV): sequencing the most valuable type-strain genomes for metagenomic binning, comparative biology and taxonomic classification.</title>
        <authorList>
            <person name="Goeker M."/>
        </authorList>
    </citation>
    <scope>NUCLEOTIDE SEQUENCE [LARGE SCALE GENOMIC DNA]</scope>
    <source>
        <strain evidence="3 4">DSM 19867</strain>
    </source>
</reference>
<dbReference type="Gene3D" id="2.130.10.10">
    <property type="entry name" value="YVTN repeat-like/Quinoprotein amine dehydrogenase"/>
    <property type="match status" value="1"/>
</dbReference>
<sequence length="469" mass="50382">MMKARTFGAVSLVLGLSLVVSGCAITDQVGKWFSSPHKSKIRGERISILTNDESVKPDATLKDIKVQLPAPYKNTEWPQPGGFAANVMHHLSAPGPLKVLWEADAGAGSATRSRLTASPVVAGNMIYTLDAKARVYAINATNGEEAWHSFVGPKGEQDWVNFLTLGMFGKDTRIDPSKGAGGGIAYDNGRIFATSGFGDVVALDAKTGKEIWRASFGVPISNAPVVSGGRVFVSSIDNHMHALATTNGRELWDQQGISESAGIMVSTSAAVYGEFVIAPYSSGEVYALRVQNGRPAWNDMLTRSHGVTALSEIDDIAGKPVVDRGLVFAISHSGVMAAIQLESGDRQWSRDLGGIQTPWVAGDYVYIVTLENQLMCLTRKEGKVKWIHQLPRWTDPEDTSSDPIVWSGPVLASDRLIVVSSDGYAEAVSPYTGQLIGRMEIPEKAFIAPVVANDTLYLYTNDGTLVALK</sequence>
<dbReference type="Proteomes" id="UP000570514">
    <property type="component" value="Unassembled WGS sequence"/>
</dbReference>
<accession>A0A846MUN6</accession>
<gene>
    <name evidence="3" type="ORF">FHS83_000384</name>
</gene>
<dbReference type="EMBL" id="JAASRM010000001">
    <property type="protein sequence ID" value="NIK87066.1"/>
    <property type="molecule type" value="Genomic_DNA"/>
</dbReference>
<dbReference type="PANTHER" id="PTHR34512">
    <property type="entry name" value="CELL SURFACE PROTEIN"/>
    <property type="match status" value="1"/>
</dbReference>
<evidence type="ECO:0000259" key="2">
    <source>
        <dbReference type="Pfam" id="PF13360"/>
    </source>
</evidence>
<evidence type="ECO:0000313" key="3">
    <source>
        <dbReference type="EMBL" id="NIK87066.1"/>
    </source>
</evidence>
<dbReference type="AlphaFoldDB" id="A0A846MUN6"/>
<feature type="chain" id="PRO_5032462605" evidence="1">
    <location>
        <begin position="27"/>
        <end position="469"/>
    </location>
</feature>
<feature type="domain" description="Pyrrolo-quinoline quinone repeat" evidence="2">
    <location>
        <begin position="99"/>
        <end position="151"/>
    </location>
</feature>
<feature type="signal peptide" evidence="1">
    <location>
        <begin position="1"/>
        <end position="26"/>
    </location>
</feature>
<dbReference type="InterPro" id="IPR011047">
    <property type="entry name" value="Quinoprotein_ADH-like_sf"/>
</dbReference>
<dbReference type="RefSeq" id="WP_167080326.1">
    <property type="nucleotide sequence ID" value="NZ_BAAADC010000001.1"/>
</dbReference>
<keyword evidence="1" id="KW-0732">Signal</keyword>
<evidence type="ECO:0000256" key="1">
    <source>
        <dbReference type="SAM" id="SignalP"/>
    </source>
</evidence>
<dbReference type="Pfam" id="PF13360">
    <property type="entry name" value="PQQ_2"/>
    <property type="match status" value="3"/>
</dbReference>
<name>A0A846MUN6_9PROT</name>
<organism evidence="3 4">
    <name type="scientific">Rhizomicrobium palustre</name>
    <dbReference type="NCBI Taxonomy" id="189966"/>
    <lineage>
        <taxon>Bacteria</taxon>
        <taxon>Pseudomonadati</taxon>
        <taxon>Pseudomonadota</taxon>
        <taxon>Alphaproteobacteria</taxon>
        <taxon>Micropepsales</taxon>
        <taxon>Micropepsaceae</taxon>
        <taxon>Rhizomicrobium</taxon>
    </lineage>
</organism>
<dbReference type="InterPro" id="IPR018391">
    <property type="entry name" value="PQQ_b-propeller_rpt"/>
</dbReference>
<feature type="domain" description="Pyrrolo-quinoline quinone repeat" evidence="2">
    <location>
        <begin position="178"/>
        <end position="387"/>
    </location>
</feature>
<keyword evidence="4" id="KW-1185">Reference proteome</keyword>
<dbReference type="InterPro" id="IPR002372">
    <property type="entry name" value="PQQ_rpt_dom"/>
</dbReference>
<dbReference type="SUPFAM" id="SSF50998">
    <property type="entry name" value="Quinoprotein alcohol dehydrogenase-like"/>
    <property type="match status" value="1"/>
</dbReference>
<feature type="domain" description="Pyrrolo-quinoline quinone repeat" evidence="2">
    <location>
        <begin position="400"/>
        <end position="468"/>
    </location>
</feature>
<dbReference type="PROSITE" id="PS51257">
    <property type="entry name" value="PROKAR_LIPOPROTEIN"/>
    <property type="match status" value="1"/>
</dbReference>
<evidence type="ECO:0000313" key="4">
    <source>
        <dbReference type="Proteomes" id="UP000570514"/>
    </source>
</evidence>